<dbReference type="OrthoDB" id="2017693at2759"/>
<evidence type="ECO:0000256" key="1">
    <source>
        <dbReference type="ARBA" id="ARBA00010169"/>
    </source>
</evidence>
<dbReference type="PANTHER" id="PTHR23419:SF8">
    <property type="entry name" value="FI09726P"/>
    <property type="match status" value="1"/>
</dbReference>
<reference evidence="4" key="1">
    <citation type="submission" date="2025-08" db="UniProtKB">
        <authorList>
            <consortium name="RefSeq"/>
        </authorList>
    </citation>
    <scope>IDENTIFICATION</scope>
    <source>
        <tissue evidence="4">Thorax and Abdomen</tissue>
    </source>
</reference>
<dbReference type="InterPro" id="IPR015867">
    <property type="entry name" value="N-reg_PII/ATP_PRibTrfase_C"/>
</dbReference>
<dbReference type="GO" id="GO:0010038">
    <property type="term" value="P:response to metal ion"/>
    <property type="evidence" value="ECO:0007669"/>
    <property type="project" value="InterPro"/>
</dbReference>
<name>A0A6J0BLU0_NEOLC</name>
<dbReference type="FunCoup" id="A0A6J0BLU0">
    <property type="interactions" value="323"/>
</dbReference>
<feature type="signal peptide" evidence="2">
    <location>
        <begin position="1"/>
        <end position="22"/>
    </location>
</feature>
<dbReference type="Proteomes" id="UP000829291">
    <property type="component" value="Chromosome 2"/>
</dbReference>
<organism evidence="4">
    <name type="scientific">Neodiprion lecontei</name>
    <name type="common">Redheaded pine sawfly</name>
    <dbReference type="NCBI Taxonomy" id="441921"/>
    <lineage>
        <taxon>Eukaryota</taxon>
        <taxon>Metazoa</taxon>
        <taxon>Ecdysozoa</taxon>
        <taxon>Arthropoda</taxon>
        <taxon>Hexapoda</taxon>
        <taxon>Insecta</taxon>
        <taxon>Pterygota</taxon>
        <taxon>Neoptera</taxon>
        <taxon>Endopterygota</taxon>
        <taxon>Hymenoptera</taxon>
        <taxon>Tenthredinoidea</taxon>
        <taxon>Diprionidae</taxon>
        <taxon>Diprioninae</taxon>
        <taxon>Neodiprion</taxon>
    </lineage>
</organism>
<dbReference type="InterPro" id="IPR011322">
    <property type="entry name" value="N-reg_PII-like_a/b"/>
</dbReference>
<evidence type="ECO:0000313" key="3">
    <source>
        <dbReference type="Proteomes" id="UP000829291"/>
    </source>
</evidence>
<dbReference type="PANTHER" id="PTHR23419">
    <property type="entry name" value="DIVALENT CATION TOLERANCE CUTA-RELATED"/>
    <property type="match status" value="1"/>
</dbReference>
<dbReference type="InterPro" id="IPR004323">
    <property type="entry name" value="Ion_tolerance_CutA"/>
</dbReference>
<evidence type="ECO:0000313" key="4">
    <source>
        <dbReference type="RefSeq" id="XP_015515646.1"/>
    </source>
</evidence>
<keyword evidence="3" id="KW-1185">Reference proteome</keyword>
<keyword evidence="2" id="KW-0732">Signal</keyword>
<feature type="chain" id="PRO_5026961457" evidence="2">
    <location>
        <begin position="23"/>
        <end position="147"/>
    </location>
</feature>
<dbReference type="AlphaFoldDB" id="A0A6J0BLU0"/>
<dbReference type="GO" id="GO:0005507">
    <property type="term" value="F:copper ion binding"/>
    <property type="evidence" value="ECO:0007669"/>
    <property type="project" value="TreeGrafter"/>
</dbReference>
<dbReference type="InParanoid" id="A0A6J0BLU0"/>
<dbReference type="Pfam" id="PF03091">
    <property type="entry name" value="CutA1"/>
    <property type="match status" value="1"/>
</dbReference>
<evidence type="ECO:0000256" key="2">
    <source>
        <dbReference type="SAM" id="SignalP"/>
    </source>
</evidence>
<dbReference type="RefSeq" id="XP_015515646.1">
    <property type="nucleotide sequence ID" value="XM_015660160.2"/>
</dbReference>
<dbReference type="Gene3D" id="3.30.70.120">
    <property type="match status" value="1"/>
</dbReference>
<dbReference type="SUPFAM" id="SSF54913">
    <property type="entry name" value="GlnB-like"/>
    <property type="match status" value="1"/>
</dbReference>
<dbReference type="GeneID" id="107221244"/>
<sequence length="147" mass="16575">MSHTSAVLKFLMLSAFVRNIRLLGCSTVNNMSGIHSVAYVTVPSNEVAKNISRGLVKNKLAACVNIIPQITSIYEWKDEINEDQELLLMIKTRTEIVDALTKFVKENHPYEVCEVISLPIHNGNKQYLDWISETVPTIAQRESDKNS</sequence>
<accession>A0A6J0BLU0</accession>
<dbReference type="KEGG" id="nlo:107221244"/>
<dbReference type="CTD" id="51596"/>
<gene>
    <name evidence="4" type="primary">LOC107221244</name>
</gene>
<protein>
    <submittedName>
        <fullName evidence="4">Divalent-cation tolerance protein CutA isoform X1</fullName>
    </submittedName>
</protein>
<proteinExistence type="inferred from homology"/>
<comment type="similarity">
    <text evidence="1">Belongs to the CutA family.</text>
</comment>